<dbReference type="Pfam" id="PF03382">
    <property type="entry name" value="DUF285"/>
    <property type="match status" value="8"/>
</dbReference>
<sequence>MKVDFPFIKNLVNNVNMLGNNQINFMMDDTNLTITDNTVLTTPPSNITVGLSAPISIIIDYSPRNIDYSYLYIDKTSINNPEAIKSLNKIIIDRLLLELEYNEKDQYANNMFIFKITAQKINYPIAIDLFKKRVPNANGPLSIGGKIQYNLSVSGETFTDKIQFNDESKSTFISTEKNTFSSAGSIQWDNKNGYVSIGLTNTILTKDFNNQKKWNKVFEKWKNLKYIIIDNKLRLSLSYKEKDDEGYMFGLVYMDYDVIGCTLDYLTLEDAKNTAIHYKITPQSTDYTEFNFSLDPNIKITSDSINYFGKEESALSTKNSGDSEGRFDLIIIEYANKNNKSDFMLILKSVFDNESTAKKLKIISIDNGEANIHYKDQLGNYYRFDIIEVFTPNDNEDFKTALKYYFSESEILPKGSGAIPKLIGRYFGDDFSNNMMQILTWDTRYVTDMSFAFYSENLNSPKSRGYFNHDISSWNTSNVTNMESMFEGNKHFFYDISKWDVSKVKNMKNMFKNADYNKKLEWDIGSVDTFANMFDGATKYYQNIRDWNPKSSAIFENMFKDAVLIQKHYSGFPGWLSGNTPTIEFFSIESIHDPLFFIDSGKQYIGQITKKGSLSSNNTAIHELFVDFDTDIIKQGIIKGKSNGIDNTKIFTYNQSKKQIYTKDLEYNINNSNLNVQLELYDTINETSPQVKPIAKLFISISIVDSIFYPKNSDEFEVGLKYYFGESQTLPVNSNGNHSGLNAVGRYSDLKYRNKISFWNVEKVTNMETAFTDKINFNEDISNWNVGKVTNMSSMFLNTASFNQDIRKWNVENVADFSFMFSGAISFNNGDINDDNKKDMNTWNTKNVKNMTSMFKNAQKFNQNIGNWNVEEVTNMFSMFENAFIFNSSINKWNAKNIRSFNSMFMNAKKFNEELTDFNFGSSLGANTYIDMGNMFYGAEKFNNNGNKLDGLNKWNMKKVLNIENMFYGATNFNQSIEKWHINDKLVSFKGLFFLAKNFDKDIKTQTFKEDSNEYSAWDTKNITNMDSVFKGATLFSQSIDNWDVSSVNTFNEMFSEAENFYQNIRLWNPDSNAIFTEMFNQSPLMIEHFYGVPGWNDLNKSTPSIEFFSATNTTTEPVVNIIDNTIYNGLITNDIHDSSENMHLIKIRFDPTLIKHIEILGNDKDLFKHEKNKILSKKEFFFNFNDNSKNSYNISLVLYVDDDKKKPIDTIHLSISVKKGIFIPKDNESFIMGLKYYFGESNAIPKNEDNKYSGLVEIGRFNNSEHSKEISFWNTKNITTMKEAFKNKIDFNEDIGSWDTKNVIDMSSMFENAKNFNQSINEWIVDNVTDMSNMFKDAIRFNKELTKWNTSNLLDISGMFMNAQLFNNGTSDNLNNFDVSKVKNMSYVFSNSKSFNKDISKWDTKSATTFSHFFHEATNFNQDINLKIMNDTKRQYFAWDTHNVKDMSYMFDGAKNFNKSISRYITTSVTNMQNMFANTDNFDSPIKTLITSTSLNNSLVNILAWDMSNVKTTAYMFENSKAFNQNIGNWNLKNVESMDSMFKNAEKFNQNISRWDVGKVIEFKEMFMNSESFFQNTRFWNVNDGANLTDMFYADNDNSLIIDEFRGIPEWQSGFTPLKSFFNLKQIFFDAKGKEDSKFLLIFSNKSNSITGGVFIENSFDRLDLVKSSSNKFFIKDNTLVSRDYLKFDYKYSDNNIYSFQIHAIKNDITIEIINIILTVEEIDLNPKNKHRKYACYFGGGSGRGGSGGVYCARPYLDSGLFGSGIANQFSGSYNRPNNLLTKSMRYSSLLKNYSHRTSIAFLSPNLNAFGKWGGAPGGSGSKLKNLF</sequence>
<dbReference type="EMBL" id="MN740369">
    <property type="protein sequence ID" value="QHU03113.1"/>
    <property type="molecule type" value="Genomic_DNA"/>
</dbReference>
<name>A0A6C0JCK9_9ZZZZ</name>
<organism evidence="1">
    <name type="scientific">viral metagenome</name>
    <dbReference type="NCBI Taxonomy" id="1070528"/>
    <lineage>
        <taxon>unclassified sequences</taxon>
        <taxon>metagenomes</taxon>
        <taxon>organismal metagenomes</taxon>
    </lineage>
</organism>
<dbReference type="NCBIfam" id="TIGR02167">
    <property type="entry name" value="Liste_lipo_26"/>
    <property type="match status" value="3"/>
</dbReference>
<accession>A0A6C0JCK9</accession>
<proteinExistence type="predicted"/>
<protein>
    <submittedName>
        <fullName evidence="1">Uncharacterized protein</fullName>
    </submittedName>
</protein>
<evidence type="ECO:0000313" key="1">
    <source>
        <dbReference type="EMBL" id="QHU03113.1"/>
    </source>
</evidence>
<reference evidence="1" key="1">
    <citation type="journal article" date="2020" name="Nature">
        <title>Giant virus diversity and host interactions through global metagenomics.</title>
        <authorList>
            <person name="Schulz F."/>
            <person name="Roux S."/>
            <person name="Paez-Espino D."/>
            <person name="Jungbluth S."/>
            <person name="Walsh D.A."/>
            <person name="Denef V.J."/>
            <person name="McMahon K.D."/>
            <person name="Konstantinidis K.T."/>
            <person name="Eloe-Fadrosh E.A."/>
            <person name="Kyrpides N.C."/>
            <person name="Woyke T."/>
        </authorList>
    </citation>
    <scope>NUCLEOTIDE SEQUENCE</scope>
    <source>
        <strain evidence="1">GVMAG-M-3300025890-48</strain>
    </source>
</reference>
<dbReference type="InterPro" id="IPR011889">
    <property type="entry name" value="Liste_lipo_26"/>
</dbReference>
<dbReference type="InterPro" id="IPR005046">
    <property type="entry name" value="DUF285"/>
</dbReference>